<keyword evidence="2" id="KW-1185">Reference proteome</keyword>
<dbReference type="EMBL" id="JASJOU010000001">
    <property type="protein sequence ID" value="MDJ1499393.1"/>
    <property type="molecule type" value="Genomic_DNA"/>
</dbReference>
<dbReference type="Proteomes" id="UP001232063">
    <property type="component" value="Unassembled WGS sequence"/>
</dbReference>
<protein>
    <submittedName>
        <fullName evidence="1">Uncharacterized protein</fullName>
    </submittedName>
</protein>
<evidence type="ECO:0000313" key="2">
    <source>
        <dbReference type="Proteomes" id="UP001232063"/>
    </source>
</evidence>
<dbReference type="AlphaFoldDB" id="A0AAE3UB37"/>
<proteinExistence type="predicted"/>
<sequence length="84" mass="9959">MANHLIVTIQHIGIFPNRCRGAPMCAPGFRQTLFVTIRYRRGDWQIALIPRRMIMIFRPSFRMYPMPCLHEPGRSANRPYISQW</sequence>
<reference evidence="1" key="1">
    <citation type="submission" date="2023-05" db="EMBL/GenBank/DDBJ databases">
        <authorList>
            <person name="Zhang X."/>
        </authorList>
    </citation>
    <scope>NUCLEOTIDE SEQUENCE</scope>
    <source>
        <strain evidence="1">BD1B2-1</strain>
    </source>
</reference>
<gene>
    <name evidence="1" type="ORF">QNI22_01980</name>
</gene>
<dbReference type="RefSeq" id="WP_314508912.1">
    <property type="nucleotide sequence ID" value="NZ_JASJOU010000001.1"/>
</dbReference>
<organism evidence="1 2">
    <name type="scientific">Xanthocytophaga agilis</name>
    <dbReference type="NCBI Taxonomy" id="3048010"/>
    <lineage>
        <taxon>Bacteria</taxon>
        <taxon>Pseudomonadati</taxon>
        <taxon>Bacteroidota</taxon>
        <taxon>Cytophagia</taxon>
        <taxon>Cytophagales</taxon>
        <taxon>Rhodocytophagaceae</taxon>
        <taxon>Xanthocytophaga</taxon>
    </lineage>
</organism>
<accession>A0AAE3UB37</accession>
<comment type="caution">
    <text evidence="1">The sequence shown here is derived from an EMBL/GenBank/DDBJ whole genome shotgun (WGS) entry which is preliminary data.</text>
</comment>
<name>A0AAE3UB37_9BACT</name>
<evidence type="ECO:0000313" key="1">
    <source>
        <dbReference type="EMBL" id="MDJ1499393.1"/>
    </source>
</evidence>